<name>A0A4R8UTD0_9MICO</name>
<evidence type="ECO:0000313" key="2">
    <source>
        <dbReference type="Proteomes" id="UP000298173"/>
    </source>
</evidence>
<accession>A0A4R8UTD0</accession>
<dbReference type="AlphaFoldDB" id="A0A4R8UTD0"/>
<dbReference type="RefSeq" id="WP_134503594.1">
    <property type="nucleotide sequence ID" value="NZ_SOEY01000026.1"/>
</dbReference>
<keyword evidence="2" id="KW-1185">Reference proteome</keyword>
<dbReference type="EMBL" id="SOEY01000026">
    <property type="protein sequence ID" value="TFB71527.1"/>
    <property type="molecule type" value="Genomic_DNA"/>
</dbReference>
<comment type="caution">
    <text evidence="1">The sequence shown here is derived from an EMBL/GenBank/DDBJ whole genome shotgun (WGS) entry which is preliminary data.</text>
</comment>
<protein>
    <submittedName>
        <fullName evidence="1">Uncharacterized protein</fullName>
    </submittedName>
</protein>
<dbReference type="Proteomes" id="UP000298173">
    <property type="component" value="Unassembled WGS sequence"/>
</dbReference>
<reference evidence="1 2" key="1">
    <citation type="submission" date="2019-03" db="EMBL/GenBank/DDBJ databases">
        <title>Genomics of glacier-inhabiting Cryobacterium strains.</title>
        <authorList>
            <person name="Liu Q."/>
            <person name="Xin Y.-H."/>
        </authorList>
    </citation>
    <scope>NUCLEOTIDE SEQUENCE [LARGE SCALE GENOMIC DNA]</scope>
    <source>
        <strain evidence="1 2">HLT2-23</strain>
    </source>
</reference>
<gene>
    <name evidence="1" type="ORF">E3O06_11825</name>
</gene>
<sequence>MKIVLVEMDHQAGVSTFWRTDGKVATFDGDVISETPIAKSRFVPGESFLSMTTIRGEDLLFELPTVKDPSPLRARPVIYLDQNAWSKIATALHEPEKLNPDEAAAAIWLADLARGWKVILPFSAGTLSETSHWSDDDRRYKLAVTICELSHGWQMLDPLELRAAEMRWILSQHNGATGHPLPSVWTLAANAVYGQRLRPYDVGPDEGLDPDSITNLQAIIAISGTVATILDGDPIPRQDPKGWAEHWAQLASHVGTTNKPRHLTELAVHGAIIADARHELAQAAVDIAMDPETFGKWLNGPARRDIRRMPAFGLAREVTYLKISNSQAKWKPNDLTDIFYMVQASGYADAVVGERGFSTLARSAQQRLGRPENSFFSLTDLRRNNVFDDAPGRPPQLI</sequence>
<evidence type="ECO:0000313" key="1">
    <source>
        <dbReference type="EMBL" id="TFB71527.1"/>
    </source>
</evidence>
<dbReference type="OrthoDB" id="4136070at2"/>
<organism evidence="1 2">
    <name type="scientific">Cryobacterium glaciale</name>
    <dbReference type="NCBI Taxonomy" id="1259145"/>
    <lineage>
        <taxon>Bacteria</taxon>
        <taxon>Bacillati</taxon>
        <taxon>Actinomycetota</taxon>
        <taxon>Actinomycetes</taxon>
        <taxon>Micrococcales</taxon>
        <taxon>Microbacteriaceae</taxon>
        <taxon>Cryobacterium</taxon>
    </lineage>
</organism>
<proteinExistence type="predicted"/>